<gene>
    <name evidence="1" type="ordered locus">Mmwyl1_2498</name>
</gene>
<proteinExistence type="predicted"/>
<dbReference type="HOGENOM" id="CLU_1883261_0_0_6"/>
<dbReference type="AlphaFoldDB" id="A6VY88"/>
<organism evidence="1">
    <name type="scientific">Marinomonas sp. (strain MWYL1)</name>
    <dbReference type="NCBI Taxonomy" id="400668"/>
    <lineage>
        <taxon>Bacteria</taxon>
        <taxon>Pseudomonadati</taxon>
        <taxon>Pseudomonadota</taxon>
        <taxon>Gammaproteobacteria</taxon>
        <taxon>Oceanospirillales</taxon>
        <taxon>Oceanospirillaceae</taxon>
        <taxon>Marinomonas</taxon>
    </lineage>
</organism>
<dbReference type="EMBL" id="CP000749">
    <property type="protein sequence ID" value="ABR71417.1"/>
    <property type="molecule type" value="Genomic_DNA"/>
</dbReference>
<evidence type="ECO:0000313" key="1">
    <source>
        <dbReference type="EMBL" id="ABR71417.1"/>
    </source>
</evidence>
<protein>
    <submittedName>
        <fullName evidence="1">Uncharacterized protein</fullName>
    </submittedName>
</protein>
<dbReference type="STRING" id="400668.Mmwyl1_2498"/>
<reference evidence="1" key="1">
    <citation type="submission" date="2007-06" db="EMBL/GenBank/DDBJ databases">
        <title>Complete sequence of Marinomonas sp. MWYL1.</title>
        <authorList>
            <consortium name="US DOE Joint Genome Institute"/>
            <person name="Copeland A."/>
            <person name="Lucas S."/>
            <person name="Lapidus A."/>
            <person name="Barry K."/>
            <person name="Glavina del Rio T."/>
            <person name="Dalin E."/>
            <person name="Tice H."/>
            <person name="Pitluck S."/>
            <person name="Kiss H."/>
            <person name="Brettin T."/>
            <person name="Bruce D."/>
            <person name="Detter J.C."/>
            <person name="Han C."/>
            <person name="Schmutz J."/>
            <person name="Larimer F."/>
            <person name="Land M."/>
            <person name="Hauser L."/>
            <person name="Kyrpides N."/>
            <person name="Kim E."/>
            <person name="Johnston A.W.B."/>
            <person name="Todd J.D."/>
            <person name="Rogers R."/>
            <person name="Wexler M."/>
            <person name="Bond P.L."/>
            <person name="Li Y."/>
            <person name="Richardson P."/>
        </authorList>
    </citation>
    <scope>NUCLEOTIDE SEQUENCE [LARGE SCALE GENOMIC DNA]</scope>
    <source>
        <strain evidence="1">MWYL1</strain>
    </source>
</reference>
<dbReference type="KEGG" id="mmw:Mmwyl1_2498"/>
<name>A6VY88_MARMS</name>
<accession>A6VY88</accession>
<dbReference type="eggNOG" id="COG3500">
    <property type="taxonomic scope" value="Bacteria"/>
</dbReference>
<sequence length="135" mass="14687">MGLNNPSNYQPSVRVSGAGEGIINNRLTSWERIDAAGTQSDQLTLHIDTTGQTGLPKEGAVLTWQEGYGDNLIDKGQFKITRIVPKLFPPSVTIVGTAPYKKLRQSYDTPTTAQQDDLIKSQRQGTSVTLDALVD</sequence>